<dbReference type="Gene3D" id="3.30.420.10">
    <property type="entry name" value="Ribonuclease H-like superfamily/Ribonuclease H"/>
    <property type="match status" value="1"/>
</dbReference>
<protein>
    <recommendedName>
        <fullName evidence="1">Integrase catalytic domain-containing protein</fullName>
    </recommendedName>
</protein>
<reference evidence="2 3" key="1">
    <citation type="journal article" date="2013" name="ISME J.">
        <title>A metabolic model for members of the genus Tetrasphaera involved in enhanced biological phosphorus removal.</title>
        <authorList>
            <person name="Kristiansen R."/>
            <person name="Nguyen H.T.T."/>
            <person name="Saunders A.M."/>
            <person name="Nielsen J.L."/>
            <person name="Wimmer R."/>
            <person name="Le V.Q."/>
            <person name="McIlroy S.J."/>
            <person name="Petrovski S."/>
            <person name="Seviour R.J."/>
            <person name="Calteau A."/>
            <person name="Nielsen K.L."/>
            <person name="Nielsen P.H."/>
        </authorList>
    </citation>
    <scope>NUCLEOTIDE SEQUENCE [LARGE SCALE GENOMIC DNA]</scope>
    <source>
        <strain evidence="2 3">Lp2</strain>
    </source>
</reference>
<dbReference type="GO" id="GO:0003676">
    <property type="term" value="F:nucleic acid binding"/>
    <property type="evidence" value="ECO:0007669"/>
    <property type="project" value="InterPro"/>
</dbReference>
<dbReference type="InterPro" id="IPR001584">
    <property type="entry name" value="Integrase_cat-core"/>
</dbReference>
<feature type="domain" description="Integrase catalytic" evidence="1">
    <location>
        <begin position="267"/>
        <end position="515"/>
    </location>
</feature>
<evidence type="ECO:0000313" key="2">
    <source>
        <dbReference type="EMBL" id="CCH69264.1"/>
    </source>
</evidence>
<name>N0E304_9MICO</name>
<accession>N0E304</accession>
<dbReference type="STRING" id="1193181.BN10_140076"/>
<dbReference type="AlphaFoldDB" id="N0E304"/>
<organism evidence="2 3">
    <name type="scientific">Phycicoccus elongatus Lp2</name>
    <dbReference type="NCBI Taxonomy" id="1193181"/>
    <lineage>
        <taxon>Bacteria</taxon>
        <taxon>Bacillati</taxon>
        <taxon>Actinomycetota</taxon>
        <taxon>Actinomycetes</taxon>
        <taxon>Micrococcales</taxon>
        <taxon>Intrasporangiaceae</taxon>
        <taxon>Phycicoccus</taxon>
    </lineage>
</organism>
<dbReference type="EMBL" id="CAIZ01000046">
    <property type="protein sequence ID" value="CCH69264.1"/>
    <property type="molecule type" value="Genomic_DNA"/>
</dbReference>
<dbReference type="eggNOG" id="COG2801">
    <property type="taxonomic scope" value="Bacteria"/>
</dbReference>
<dbReference type="PROSITE" id="PS50994">
    <property type="entry name" value="INTEGRASE"/>
    <property type="match status" value="1"/>
</dbReference>
<comment type="caution">
    <text evidence="2">The sequence shown here is derived from an EMBL/GenBank/DDBJ whole genome shotgun (WGS) entry which is preliminary data.</text>
</comment>
<dbReference type="InterPro" id="IPR036397">
    <property type="entry name" value="RNaseH_sf"/>
</dbReference>
<evidence type="ECO:0000313" key="3">
    <source>
        <dbReference type="Proteomes" id="UP000013167"/>
    </source>
</evidence>
<dbReference type="GO" id="GO:0015074">
    <property type="term" value="P:DNA integration"/>
    <property type="evidence" value="ECO:0007669"/>
    <property type="project" value="InterPro"/>
</dbReference>
<dbReference type="Proteomes" id="UP000013167">
    <property type="component" value="Unassembled WGS sequence"/>
</dbReference>
<sequence>MTIAGVELSLGSRILMPTGPAVVMAIDRHGPAVKGALGDVEHIRWDRLVVQKSGGGEQVTHTALEPWWSSLAQSARNQALVRLEVVLVILTSYADGCPELAREGEPHYPYGDGFGLPLTKRVEAMARQLSQENAGDRVLAWRVMSGELKDTNTSATTLWNWIKAWRRHGLRGLVDRRKTKGKQGWEVLDARFIRIVDEELAPFDGTVSKVNLIEIERRIHVRLKQDGITDLQLPQRLAQQYLSQRYAALGSTARGHKGVKMRKRRGFDSYPDIHPGHLAVDVTRADNLVWDDVHSRAFSVEIITFISVPTRVVVACRVVPRSATAIDVAMALYDVMRPFSMVVNGTTIDDFRWCGIPASLDFSPHPLVAHKPALKTDRSLDGVHVKPGVTPKSIRADNGAIFISTHLREVLRDLGVDLLTSRVGHPTDNAHVERWHDTLQRAYQAIPGFKGRNVQERGRHVGMTADEPLLTARELEQHLHRFIALDYHRNKHDGIKIPGVEDGKFSPLEAFDMLSVATGRILVPQHPDLIYQFLPIRWLSIGNAGVTYKGLTYDGPVVDELRGLRPGTFRAEDSKIPFFYDPRDRTRLWHRSAITNDRVVELRWRHAGLVDAPLTDVVVQRARQLIKARGGNNVLSRRGTMHEIIDAIGELTTPPSVEEWRTQLGAAALRHQQALIDHCEAAEARVLVDGQPDSNVVPLRPARARIRESATVVDVDEVWPDYDDVGD</sequence>
<proteinExistence type="predicted"/>
<dbReference type="HOGENOM" id="CLU_013110_1_0_11"/>
<evidence type="ECO:0000259" key="1">
    <source>
        <dbReference type="PROSITE" id="PS50994"/>
    </source>
</evidence>
<keyword evidence="3" id="KW-1185">Reference proteome</keyword>
<gene>
    <name evidence="2" type="ORF">BN10_140076</name>
</gene>
<dbReference type="InterPro" id="IPR012337">
    <property type="entry name" value="RNaseH-like_sf"/>
</dbReference>
<dbReference type="SUPFAM" id="SSF53098">
    <property type="entry name" value="Ribonuclease H-like"/>
    <property type="match status" value="1"/>
</dbReference>